<evidence type="ECO:0000259" key="1">
    <source>
        <dbReference type="Pfam" id="PF01048"/>
    </source>
</evidence>
<name>A0A941EHG4_9ACTN</name>
<accession>A0A941EHG4</accession>
<dbReference type="PANTHER" id="PTHR46832">
    <property type="entry name" value="5'-METHYLTHIOADENOSINE/S-ADENOSYLHOMOCYSTEINE NUCLEOSIDASE"/>
    <property type="match status" value="1"/>
</dbReference>
<dbReference type="EMBL" id="JAGSOH010000223">
    <property type="protein sequence ID" value="MBR7831366.1"/>
    <property type="molecule type" value="Genomic_DNA"/>
</dbReference>
<dbReference type="RefSeq" id="WP_212522476.1">
    <property type="nucleotide sequence ID" value="NZ_JAGSOH010000223.1"/>
</dbReference>
<dbReference type="GO" id="GO:0005829">
    <property type="term" value="C:cytosol"/>
    <property type="evidence" value="ECO:0007669"/>
    <property type="project" value="TreeGrafter"/>
</dbReference>
<evidence type="ECO:0000313" key="2">
    <source>
        <dbReference type="EMBL" id="MBR7831366.1"/>
    </source>
</evidence>
<dbReference type="PANTHER" id="PTHR46832:SF1">
    <property type="entry name" value="5'-METHYLTHIOADENOSINE_S-ADENOSYLHOMOCYSTEINE NUCLEOSIDASE"/>
    <property type="match status" value="1"/>
</dbReference>
<reference evidence="2" key="1">
    <citation type="submission" date="2021-04" db="EMBL/GenBank/DDBJ databases">
        <title>Genome based classification of Actinospica acidithermotolerans sp. nov., an actinobacterium isolated from an Indonesian hot spring.</title>
        <authorList>
            <person name="Kusuma A.B."/>
            <person name="Putra K.E."/>
            <person name="Nafisah S."/>
            <person name="Loh J."/>
            <person name="Nouioui I."/>
            <person name="Goodfellow M."/>
        </authorList>
    </citation>
    <scope>NUCLEOTIDE SEQUENCE</scope>
    <source>
        <strain evidence="2">MGRD01-02</strain>
    </source>
</reference>
<dbReference type="GO" id="GO:0008782">
    <property type="term" value="F:adenosylhomocysteine nucleosidase activity"/>
    <property type="evidence" value="ECO:0007669"/>
    <property type="project" value="TreeGrafter"/>
</dbReference>
<dbReference type="CDD" id="cd09008">
    <property type="entry name" value="MTAN"/>
    <property type="match status" value="1"/>
</dbReference>
<comment type="caution">
    <text evidence="2">The sequence shown here is derived from an EMBL/GenBank/DDBJ whole genome shotgun (WGS) entry which is preliminary data.</text>
</comment>
<organism evidence="2 3">
    <name type="scientific">Actinospica acidithermotolerans</name>
    <dbReference type="NCBI Taxonomy" id="2828514"/>
    <lineage>
        <taxon>Bacteria</taxon>
        <taxon>Bacillati</taxon>
        <taxon>Actinomycetota</taxon>
        <taxon>Actinomycetes</taxon>
        <taxon>Catenulisporales</taxon>
        <taxon>Actinospicaceae</taxon>
        <taxon>Actinospica</taxon>
    </lineage>
</organism>
<sequence length="236" mass="25285">MTSTPVAFVIAMMEEAEGIFDLPSWTELSLAPFPVYRRGDDTAQAVVVVSGIGTTNAAAATQHVIDRFDPERVVNMGVVGCLNHDIEIGAVHAVSTCAFFDVDVTAFGYKIGQIPQTEVHEYPLTGNAPKPVPTARLLSGDTFVTGRDGFHPELAGFDADFVDMELTAIAHTLLRNGQLEQLESYKAPSDYCDSDSPEAFDENLPYALSRLALVAEQILEARGISAALAEPVGAAR</sequence>
<dbReference type="GO" id="GO:0019284">
    <property type="term" value="P:L-methionine salvage from S-adenosylmethionine"/>
    <property type="evidence" value="ECO:0007669"/>
    <property type="project" value="TreeGrafter"/>
</dbReference>
<evidence type="ECO:0000313" key="3">
    <source>
        <dbReference type="Proteomes" id="UP000676325"/>
    </source>
</evidence>
<dbReference type="GO" id="GO:0008930">
    <property type="term" value="F:methylthioadenosine nucleosidase activity"/>
    <property type="evidence" value="ECO:0007669"/>
    <property type="project" value="TreeGrafter"/>
</dbReference>
<dbReference type="GO" id="GO:0009116">
    <property type="term" value="P:nucleoside metabolic process"/>
    <property type="evidence" value="ECO:0007669"/>
    <property type="project" value="InterPro"/>
</dbReference>
<feature type="domain" description="Nucleoside phosphorylase" evidence="1">
    <location>
        <begin position="8"/>
        <end position="219"/>
    </location>
</feature>
<keyword evidence="3" id="KW-1185">Reference proteome</keyword>
<dbReference type="Proteomes" id="UP000676325">
    <property type="component" value="Unassembled WGS sequence"/>
</dbReference>
<dbReference type="Pfam" id="PF01048">
    <property type="entry name" value="PNP_UDP_1"/>
    <property type="match status" value="1"/>
</dbReference>
<dbReference type="SUPFAM" id="SSF53167">
    <property type="entry name" value="Purine and uridine phosphorylases"/>
    <property type="match status" value="1"/>
</dbReference>
<dbReference type="AlphaFoldDB" id="A0A941EHG4"/>
<proteinExistence type="predicted"/>
<dbReference type="InterPro" id="IPR000845">
    <property type="entry name" value="Nucleoside_phosphorylase_d"/>
</dbReference>
<dbReference type="InterPro" id="IPR035994">
    <property type="entry name" value="Nucleoside_phosphorylase_sf"/>
</dbReference>
<dbReference type="Gene3D" id="3.40.50.1580">
    <property type="entry name" value="Nucleoside phosphorylase domain"/>
    <property type="match status" value="1"/>
</dbReference>
<protein>
    <submittedName>
        <fullName evidence="2">5'-methylthioadenosine/S-adenosylhomocysteine nucleosidase</fullName>
    </submittedName>
</protein>
<gene>
    <name evidence="2" type="ORF">KDK95_33990</name>
</gene>